<dbReference type="GO" id="GO:0034707">
    <property type="term" value="C:chloride channel complex"/>
    <property type="evidence" value="ECO:0007669"/>
    <property type="project" value="UniProtKB-UniRule"/>
</dbReference>
<keyword evidence="3 13" id="KW-0813">Transport</keyword>
<dbReference type="GO" id="GO:0072320">
    <property type="term" value="F:volume-sensitive chloride channel activity"/>
    <property type="evidence" value="ECO:0007669"/>
    <property type="project" value="TreeGrafter"/>
</dbReference>
<evidence type="ECO:0000256" key="8">
    <source>
        <dbReference type="ARBA" id="ARBA00023136"/>
    </source>
</evidence>
<keyword evidence="11 13" id="KW-0868">Chloride</keyword>
<sequence length="521" mass="58013">MAYVPSEWIHLYHNRPHVDISFNAINDTFNPRDEVYLESLGLWGSVPALILIFSLVTLLIYLLAYCCKRTGSKARSYGCLKWTLVILSILCCGALALGLYGNDTAHTSVVDFVSSVKDVDNLASTARNQTQRIQENLKGEVEPKLSLLKGIFGGPAPNATVQTILKSRAESMSRNVTWSISHLENVRSRLANAQFSRFIHITEEVEKYRWPAIMAFLGLLVLFCLVLMLGLAKRSRCTLMLFSVLGLLATVFTGLLVCAYFVIAMASSDLCVDPDPYVLKEIELQGYAPQPVVSYYMKCQESMEDPFNNDVNDALSAINDVIRDHRFISDVVPNHYTQNQFPQLTTTLNQLGTTVNATWHHIGLLAQQLNCRPFVSAYKQALNAGCNGLIFGLTWMLLSAALACLFFYFLVIFDSHLWIYMKRNHYLGGGGEEADPFLPSGSGSLRRSHHSSMGYRYTHTPPQTPPFPGTLNGRIPEERGMVTYSATPPPAVSIATLPGPNHGQYATLSRHCKTLESSNFY</sequence>
<evidence type="ECO:0000256" key="13">
    <source>
        <dbReference type="RuleBase" id="RU361114"/>
    </source>
</evidence>
<accession>A0A7R9A3C1</accession>
<organism evidence="14">
    <name type="scientific">Darwinula stevensoni</name>
    <dbReference type="NCBI Taxonomy" id="69355"/>
    <lineage>
        <taxon>Eukaryota</taxon>
        <taxon>Metazoa</taxon>
        <taxon>Ecdysozoa</taxon>
        <taxon>Arthropoda</taxon>
        <taxon>Crustacea</taxon>
        <taxon>Oligostraca</taxon>
        <taxon>Ostracoda</taxon>
        <taxon>Podocopa</taxon>
        <taxon>Podocopida</taxon>
        <taxon>Darwinulocopina</taxon>
        <taxon>Darwinuloidea</taxon>
        <taxon>Darwinulidae</taxon>
        <taxon>Darwinula</taxon>
    </lineage>
</organism>
<comment type="function">
    <text evidence="13">Probable chloride channel.</text>
</comment>
<evidence type="ECO:0000313" key="15">
    <source>
        <dbReference type="Proteomes" id="UP000677054"/>
    </source>
</evidence>
<evidence type="ECO:0000256" key="5">
    <source>
        <dbReference type="ARBA" id="ARBA00022692"/>
    </source>
</evidence>
<evidence type="ECO:0000313" key="14">
    <source>
        <dbReference type="EMBL" id="CAD7244653.1"/>
    </source>
</evidence>
<dbReference type="Proteomes" id="UP000677054">
    <property type="component" value="Unassembled WGS sequence"/>
</dbReference>
<dbReference type="PANTHER" id="PTHR12424">
    <property type="entry name" value="TWEETY-RELATED"/>
    <property type="match status" value="1"/>
</dbReference>
<keyword evidence="6 13" id="KW-1133">Transmembrane helix</keyword>
<feature type="transmembrane region" description="Helical" evidence="13">
    <location>
        <begin position="239"/>
        <end position="263"/>
    </location>
</feature>
<keyword evidence="5 13" id="KW-0812">Transmembrane</keyword>
<feature type="transmembrane region" description="Helical" evidence="13">
    <location>
        <begin position="79"/>
        <end position="100"/>
    </location>
</feature>
<dbReference type="Pfam" id="PF04906">
    <property type="entry name" value="Tweety"/>
    <property type="match status" value="1"/>
</dbReference>
<evidence type="ECO:0000256" key="4">
    <source>
        <dbReference type="ARBA" id="ARBA00022475"/>
    </source>
</evidence>
<dbReference type="PANTHER" id="PTHR12424:SF8">
    <property type="entry name" value="PROTEIN TWEETY"/>
    <property type="match status" value="1"/>
</dbReference>
<dbReference type="GO" id="GO:0005229">
    <property type="term" value="F:intracellularly calcium-gated chloride channel activity"/>
    <property type="evidence" value="ECO:0007669"/>
    <property type="project" value="TreeGrafter"/>
</dbReference>
<dbReference type="EMBL" id="CAJPEV010000677">
    <property type="protein sequence ID" value="CAG0887549.1"/>
    <property type="molecule type" value="Genomic_DNA"/>
</dbReference>
<evidence type="ECO:0000256" key="3">
    <source>
        <dbReference type="ARBA" id="ARBA00022448"/>
    </source>
</evidence>
<keyword evidence="4" id="KW-1003">Cell membrane</keyword>
<feature type="transmembrane region" description="Helical" evidence="13">
    <location>
        <begin position="212"/>
        <end position="232"/>
    </location>
</feature>
<keyword evidence="15" id="KW-1185">Reference proteome</keyword>
<feature type="transmembrane region" description="Helical" evidence="13">
    <location>
        <begin position="389"/>
        <end position="413"/>
    </location>
</feature>
<evidence type="ECO:0000256" key="6">
    <source>
        <dbReference type="ARBA" id="ARBA00022989"/>
    </source>
</evidence>
<dbReference type="EMBL" id="LR900194">
    <property type="protein sequence ID" value="CAD7244653.1"/>
    <property type="molecule type" value="Genomic_DNA"/>
</dbReference>
<dbReference type="GO" id="GO:0005886">
    <property type="term" value="C:plasma membrane"/>
    <property type="evidence" value="ECO:0007669"/>
    <property type="project" value="UniProtKB-SubCell"/>
</dbReference>
<protein>
    <recommendedName>
        <fullName evidence="13">Protein tweety homolog</fullName>
    </recommendedName>
</protein>
<keyword evidence="12 13" id="KW-0407">Ion channel</keyword>
<evidence type="ECO:0000256" key="10">
    <source>
        <dbReference type="ARBA" id="ARBA00023180"/>
    </source>
</evidence>
<keyword evidence="9 13" id="KW-0869">Chloride channel</keyword>
<gene>
    <name evidence="14" type="ORF">DSTB1V02_LOCUS4540</name>
</gene>
<keyword evidence="10" id="KW-0325">Glycoprotein</keyword>
<proteinExistence type="inferred from homology"/>
<dbReference type="InterPro" id="IPR006990">
    <property type="entry name" value="Tweety"/>
</dbReference>
<reference evidence="14" key="1">
    <citation type="submission" date="2020-11" db="EMBL/GenBank/DDBJ databases">
        <authorList>
            <person name="Tran Van P."/>
        </authorList>
    </citation>
    <scope>NUCLEOTIDE SEQUENCE</scope>
</reference>
<evidence type="ECO:0000256" key="2">
    <source>
        <dbReference type="ARBA" id="ARBA00009849"/>
    </source>
</evidence>
<name>A0A7R9A3C1_9CRUS</name>
<evidence type="ECO:0000256" key="1">
    <source>
        <dbReference type="ARBA" id="ARBA00004651"/>
    </source>
</evidence>
<evidence type="ECO:0000256" key="7">
    <source>
        <dbReference type="ARBA" id="ARBA00023065"/>
    </source>
</evidence>
<comment type="subcellular location">
    <subcellularLocation>
        <location evidence="1 13">Cell membrane</location>
        <topology evidence="1 13">Multi-pass membrane protein</topology>
    </subcellularLocation>
</comment>
<dbReference type="AlphaFoldDB" id="A0A7R9A3C1"/>
<comment type="similarity">
    <text evidence="2 13">Belongs to the tweety family.</text>
</comment>
<dbReference type="OrthoDB" id="187568at2759"/>
<evidence type="ECO:0000256" key="9">
    <source>
        <dbReference type="ARBA" id="ARBA00023173"/>
    </source>
</evidence>
<evidence type="ECO:0000256" key="12">
    <source>
        <dbReference type="ARBA" id="ARBA00023303"/>
    </source>
</evidence>
<feature type="transmembrane region" description="Helical" evidence="13">
    <location>
        <begin position="40"/>
        <end position="67"/>
    </location>
</feature>
<evidence type="ECO:0000256" key="11">
    <source>
        <dbReference type="ARBA" id="ARBA00023214"/>
    </source>
</evidence>
<keyword evidence="8 13" id="KW-0472">Membrane</keyword>
<keyword evidence="7 13" id="KW-0406">Ion transport</keyword>